<reference evidence="5" key="2">
    <citation type="submission" date="2025-08" db="UniProtKB">
        <authorList>
            <consortium name="Ensembl"/>
        </authorList>
    </citation>
    <scope>IDENTIFICATION</scope>
</reference>
<evidence type="ECO:0000256" key="4">
    <source>
        <dbReference type="SAM" id="MobiDB-lite"/>
    </source>
</evidence>
<reference evidence="5" key="1">
    <citation type="submission" date="2020-03" db="EMBL/GenBank/DDBJ databases">
        <title>Melopsittacus undulatus (budgerigar) genome, bMelUnd1, maternal haplotype with Z.</title>
        <authorList>
            <person name="Gedman G."/>
            <person name="Mountcastle J."/>
            <person name="Haase B."/>
            <person name="Formenti G."/>
            <person name="Wright T."/>
            <person name="Apodaca J."/>
            <person name="Pelan S."/>
            <person name="Chow W."/>
            <person name="Rhie A."/>
            <person name="Howe K."/>
            <person name="Fedrigo O."/>
            <person name="Jarvis E.D."/>
        </authorList>
    </citation>
    <scope>NUCLEOTIDE SEQUENCE [LARGE SCALE GENOMIC DNA]</scope>
</reference>
<dbReference type="InterPro" id="IPR022776">
    <property type="entry name" value="TRM13/UPF0224_CHHC_Znf_dom"/>
</dbReference>
<evidence type="ECO:0000256" key="2">
    <source>
        <dbReference type="ARBA" id="ARBA00022771"/>
    </source>
</evidence>
<dbReference type="GO" id="GO:0008270">
    <property type="term" value="F:zinc ion binding"/>
    <property type="evidence" value="ECO:0007669"/>
    <property type="project" value="UniProtKB-KW"/>
</dbReference>
<dbReference type="SUPFAM" id="SSF57667">
    <property type="entry name" value="beta-beta-alpha zinc fingers"/>
    <property type="match status" value="1"/>
</dbReference>
<gene>
    <name evidence="5" type="primary">LOC101879280</name>
</gene>
<feature type="region of interest" description="Disordered" evidence="4">
    <location>
        <begin position="140"/>
        <end position="168"/>
    </location>
</feature>
<name>A0A8V5GDB5_MELUD</name>
<reference evidence="5" key="3">
    <citation type="submission" date="2025-09" db="UniProtKB">
        <authorList>
            <consortium name="Ensembl"/>
        </authorList>
    </citation>
    <scope>IDENTIFICATION</scope>
</reference>
<keyword evidence="3" id="KW-0862">Zinc</keyword>
<keyword evidence="6" id="KW-1185">Reference proteome</keyword>
<sequence length="168" mass="18917">LWLYRLGNDKHLGCACSLCCSHVSVVVRRHCLEQHQYKELLPLHLPQSYPEVAKQLATCPFNARHLIPQADLSDHIAKCSYKGLIEQDVGNQPSDFKRDEMNAVSTWQAPPCDEDWEAELLEQSDSPFIWGMCNSGINSSSTTSGRESYLPSGVRAPEISPYTPPFKR</sequence>
<proteinExistence type="predicted"/>
<dbReference type="InterPro" id="IPR036236">
    <property type="entry name" value="Znf_C2H2_sf"/>
</dbReference>
<dbReference type="Pfam" id="PF05253">
    <property type="entry name" value="zf-U11-48K"/>
    <property type="match status" value="1"/>
</dbReference>
<accession>A0A8V5GDB5</accession>
<organism evidence="5 6">
    <name type="scientific">Melopsittacus undulatus</name>
    <name type="common">Budgerigar</name>
    <name type="synonym">Psittacus undulatus</name>
    <dbReference type="NCBI Taxonomy" id="13146"/>
    <lineage>
        <taxon>Eukaryota</taxon>
        <taxon>Metazoa</taxon>
        <taxon>Chordata</taxon>
        <taxon>Craniata</taxon>
        <taxon>Vertebrata</taxon>
        <taxon>Euteleostomi</taxon>
        <taxon>Archelosauria</taxon>
        <taxon>Archosauria</taxon>
        <taxon>Dinosauria</taxon>
        <taxon>Saurischia</taxon>
        <taxon>Theropoda</taxon>
        <taxon>Coelurosauria</taxon>
        <taxon>Aves</taxon>
        <taxon>Neognathae</taxon>
        <taxon>Neoaves</taxon>
        <taxon>Telluraves</taxon>
        <taxon>Australaves</taxon>
        <taxon>Psittaciformes</taxon>
        <taxon>Psittaculidae</taxon>
        <taxon>Melopsittacus</taxon>
    </lineage>
</organism>
<keyword evidence="2" id="KW-0863">Zinc-finger</keyword>
<protein>
    <submittedName>
        <fullName evidence="5">Uncharacterized protein</fullName>
    </submittedName>
</protein>
<evidence type="ECO:0000256" key="3">
    <source>
        <dbReference type="ARBA" id="ARBA00022833"/>
    </source>
</evidence>
<dbReference type="PROSITE" id="PS51800">
    <property type="entry name" value="ZF_CHHC_U11_48K"/>
    <property type="match status" value="1"/>
</dbReference>
<dbReference type="Proteomes" id="UP000694405">
    <property type="component" value="Chromosome 17"/>
</dbReference>
<dbReference type="Ensembl" id="ENSMUNT00000027360.1">
    <property type="protein sequence ID" value="ENSMUNP00000026403.1"/>
    <property type="gene ID" value="ENSMUNG00000009960.2"/>
</dbReference>
<evidence type="ECO:0000313" key="5">
    <source>
        <dbReference type="Ensembl" id="ENSMUNP00000026403.1"/>
    </source>
</evidence>
<evidence type="ECO:0000313" key="6">
    <source>
        <dbReference type="Proteomes" id="UP000694405"/>
    </source>
</evidence>
<keyword evidence="1" id="KW-0479">Metal-binding</keyword>
<evidence type="ECO:0000256" key="1">
    <source>
        <dbReference type="ARBA" id="ARBA00022723"/>
    </source>
</evidence>
<dbReference type="AlphaFoldDB" id="A0A8V5GDB5"/>